<comment type="caution">
    <text evidence="1">The sequence shown here is derived from an EMBL/GenBank/DDBJ whole genome shotgun (WGS) entry which is preliminary data.</text>
</comment>
<gene>
    <name evidence="1" type="ORF">E6Q60_00755</name>
</gene>
<evidence type="ECO:0000313" key="2">
    <source>
        <dbReference type="Proteomes" id="UP000321055"/>
    </source>
</evidence>
<name>A0A5C7W012_9PROT</name>
<protein>
    <submittedName>
        <fullName evidence="1">Uncharacterized protein</fullName>
    </submittedName>
</protein>
<accession>A0A5C7W012</accession>
<organism evidence="1 2">
    <name type="scientific">Nitrosomonas oligotropha</name>
    <dbReference type="NCBI Taxonomy" id="42354"/>
    <lineage>
        <taxon>Bacteria</taxon>
        <taxon>Pseudomonadati</taxon>
        <taxon>Pseudomonadota</taxon>
        <taxon>Betaproteobacteria</taxon>
        <taxon>Nitrosomonadales</taxon>
        <taxon>Nitrosomonadaceae</taxon>
        <taxon>Nitrosomonas</taxon>
    </lineage>
</organism>
<evidence type="ECO:0000313" key="1">
    <source>
        <dbReference type="EMBL" id="TXI30669.1"/>
    </source>
</evidence>
<proteinExistence type="predicted"/>
<sequence length="70" mass="7830">MKDELNLLYTALFILRTFYKENHMKYALLAAFLLSLTLSACGGKPSQALPETEKANYEKVMSGGEPDSKK</sequence>
<reference evidence="1 2" key="1">
    <citation type="submission" date="2018-09" db="EMBL/GenBank/DDBJ databases">
        <title>Metagenome Assembled Genomes from an Advanced Water Purification Facility.</title>
        <authorList>
            <person name="Stamps B.W."/>
            <person name="Spear J.R."/>
        </authorList>
    </citation>
    <scope>NUCLEOTIDE SEQUENCE [LARGE SCALE GENOMIC DNA]</scope>
    <source>
        <strain evidence="1">Bin_54_1</strain>
    </source>
</reference>
<dbReference type="AlphaFoldDB" id="A0A5C7W012"/>
<dbReference type="Proteomes" id="UP000321055">
    <property type="component" value="Unassembled WGS sequence"/>
</dbReference>
<dbReference type="EMBL" id="SSFX01000010">
    <property type="protein sequence ID" value="TXI30669.1"/>
    <property type="molecule type" value="Genomic_DNA"/>
</dbReference>